<evidence type="ECO:0000313" key="2">
    <source>
        <dbReference type="Proteomes" id="UP000034934"/>
    </source>
</evidence>
<dbReference type="Proteomes" id="UP000034934">
    <property type="component" value="Unassembled WGS sequence"/>
</dbReference>
<comment type="caution">
    <text evidence="1">The sequence shown here is derived from an EMBL/GenBank/DDBJ whole genome shotgun (WGS) entry which is preliminary data.</text>
</comment>
<gene>
    <name evidence="1" type="ORF">UR19_C0015G0005</name>
</gene>
<evidence type="ECO:0000313" key="1">
    <source>
        <dbReference type="EMBL" id="KKP29409.1"/>
    </source>
</evidence>
<name>A0A0F9YCM7_9BACT</name>
<sequence length="32" mass="3742">MSYMGIELNCNYCGKHMAILHDARIRDWVVVC</sequence>
<accession>A0A0F9YCM7</accession>
<reference evidence="1 2" key="1">
    <citation type="journal article" date="2015" name="Nature">
        <title>rRNA introns, odd ribosomes, and small enigmatic genomes across a large radiation of phyla.</title>
        <authorList>
            <person name="Brown C.T."/>
            <person name="Hug L.A."/>
            <person name="Thomas B.C."/>
            <person name="Sharon I."/>
            <person name="Castelle C.J."/>
            <person name="Singh A."/>
            <person name="Wilkins M.J."/>
            <person name="Williams K.H."/>
            <person name="Banfield J.F."/>
        </authorList>
    </citation>
    <scope>NUCLEOTIDE SEQUENCE [LARGE SCALE GENOMIC DNA]</scope>
</reference>
<organism evidence="1 2">
    <name type="scientific">Candidatus Nomurabacteria bacterium GW2011_GWF1_31_48</name>
    <dbReference type="NCBI Taxonomy" id="1618767"/>
    <lineage>
        <taxon>Bacteria</taxon>
        <taxon>Candidatus Nomuraibacteriota</taxon>
    </lineage>
</organism>
<protein>
    <submittedName>
        <fullName evidence="1">Uncharacterized protein</fullName>
    </submittedName>
</protein>
<proteinExistence type="predicted"/>
<dbReference type="AlphaFoldDB" id="A0A0F9YCM7"/>
<dbReference type="EMBL" id="LBOG01000015">
    <property type="protein sequence ID" value="KKP29409.1"/>
    <property type="molecule type" value="Genomic_DNA"/>
</dbReference>